<evidence type="ECO:0000256" key="1">
    <source>
        <dbReference type="SAM" id="SignalP"/>
    </source>
</evidence>
<gene>
    <name evidence="2" type="ORF">GTW51_21690</name>
</gene>
<dbReference type="Gene3D" id="2.30.30.240">
    <property type="entry name" value="PRC-barrel domain"/>
    <property type="match status" value="1"/>
</dbReference>
<dbReference type="EMBL" id="JAAAMJ010000034">
    <property type="protein sequence ID" value="NDV89278.1"/>
    <property type="molecule type" value="Genomic_DNA"/>
</dbReference>
<reference evidence="2 3" key="1">
    <citation type="submission" date="2020-01" db="EMBL/GenBank/DDBJ databases">
        <title>Genomes of bacteria type strains.</title>
        <authorList>
            <person name="Chen J."/>
            <person name="Zhu S."/>
            <person name="Chen J."/>
        </authorList>
    </citation>
    <scope>NUCLEOTIDE SEQUENCE [LARGE SCALE GENOMIC DNA]</scope>
    <source>
        <strain evidence="2 3">KCTC 52919</strain>
    </source>
</reference>
<dbReference type="RefSeq" id="WP_163046131.1">
    <property type="nucleotide sequence ID" value="NZ_JAAAMJ010000034.1"/>
</dbReference>
<keyword evidence="3" id="KW-1185">Reference proteome</keyword>
<dbReference type="SUPFAM" id="SSF50346">
    <property type="entry name" value="PRC-barrel domain"/>
    <property type="match status" value="1"/>
</dbReference>
<evidence type="ECO:0000313" key="3">
    <source>
        <dbReference type="Proteomes" id="UP000476332"/>
    </source>
</evidence>
<evidence type="ECO:0008006" key="4">
    <source>
        <dbReference type="Google" id="ProtNLM"/>
    </source>
</evidence>
<protein>
    <recommendedName>
        <fullName evidence="4">PRC-barrel domain-containing protein</fullName>
    </recommendedName>
</protein>
<accession>A0A6L9MPA7</accession>
<dbReference type="AlphaFoldDB" id="A0A6L9MPA7"/>
<evidence type="ECO:0000313" key="2">
    <source>
        <dbReference type="EMBL" id="NDV89278.1"/>
    </source>
</evidence>
<name>A0A6L9MPA7_9HYPH</name>
<sequence length="147" mass="14790">MTKIFPATAVFTALFAAGIAHAQDSGARDVGSMTPGDVASSANSAAQALTSAARDKLLVKDLLGASVKVPGGDTVGTVENLVVVPGGRVVAAIIATQSSETGRIPIPFASVKLSQASGKISMMLPASVSELTGTKEVQKLRDLVPGM</sequence>
<comment type="caution">
    <text evidence="2">The sequence shown here is derived from an EMBL/GenBank/DDBJ whole genome shotgun (WGS) entry which is preliminary data.</text>
</comment>
<dbReference type="InterPro" id="IPR011033">
    <property type="entry name" value="PRC_barrel-like_sf"/>
</dbReference>
<feature type="signal peptide" evidence="1">
    <location>
        <begin position="1"/>
        <end position="22"/>
    </location>
</feature>
<organism evidence="2 3">
    <name type="scientific">Aurantimonas aggregata</name>
    <dbReference type="NCBI Taxonomy" id="2047720"/>
    <lineage>
        <taxon>Bacteria</taxon>
        <taxon>Pseudomonadati</taxon>
        <taxon>Pseudomonadota</taxon>
        <taxon>Alphaproteobacteria</taxon>
        <taxon>Hyphomicrobiales</taxon>
        <taxon>Aurantimonadaceae</taxon>
        <taxon>Aurantimonas</taxon>
    </lineage>
</organism>
<feature type="chain" id="PRO_5027077082" description="PRC-barrel domain-containing protein" evidence="1">
    <location>
        <begin position="23"/>
        <end position="147"/>
    </location>
</feature>
<keyword evidence="1" id="KW-0732">Signal</keyword>
<dbReference type="Proteomes" id="UP000476332">
    <property type="component" value="Unassembled WGS sequence"/>
</dbReference>
<proteinExistence type="predicted"/>